<protein>
    <recommendedName>
        <fullName evidence="3">Outer membrane protein beta-barrel domain-containing protein</fullName>
    </recommendedName>
</protein>
<evidence type="ECO:0000313" key="4">
    <source>
        <dbReference type="EMBL" id="CCO49915.1"/>
    </source>
</evidence>
<evidence type="ECO:0000256" key="1">
    <source>
        <dbReference type="ARBA" id="ARBA00022729"/>
    </source>
</evidence>
<dbReference type="Gene3D" id="2.40.160.20">
    <property type="match status" value="1"/>
</dbReference>
<dbReference type="SUPFAM" id="SSF56925">
    <property type="entry name" value="OMPA-like"/>
    <property type="match status" value="1"/>
</dbReference>
<sequence>MPAELLDVSDYRKNEVKKTILLSALSLAIALPAQAHEEKAPTSVKTEGFYAGLDLGLSNSGSSKYKSFDLDIGSGFFAGYEFNVQNNFTAAIEVDYYNWGNVKEVEKIIGGLEAYFAGYSINAKPKYYVNKNFYVGGTLGLGSYSYEVDYLKTNIGEVADGTGFIYGIETGYQHTNGFIARVGYKATSTDFSGSDLPSTTIDLNSFYAGIGYKF</sequence>
<dbReference type="AlphaFoldDB" id="A0AAV2VZJ1"/>
<comment type="caution">
    <text evidence="4">The sequence shown here is derived from an EMBL/GenBank/DDBJ whole genome shotgun (WGS) entry which is preliminary data.</text>
</comment>
<dbReference type="EMBL" id="CAOF01000192">
    <property type="protein sequence ID" value="CCO49915.1"/>
    <property type="molecule type" value="Genomic_DNA"/>
</dbReference>
<dbReference type="Pfam" id="PF13505">
    <property type="entry name" value="OMP_b-brl"/>
    <property type="match status" value="1"/>
</dbReference>
<dbReference type="GO" id="GO:0044384">
    <property type="term" value="C:host outer membrane"/>
    <property type="evidence" value="ECO:0007669"/>
    <property type="project" value="InterPro"/>
</dbReference>
<evidence type="ECO:0000313" key="5">
    <source>
        <dbReference type="Proteomes" id="UP000018211"/>
    </source>
</evidence>
<feature type="chain" id="PRO_5043539549" description="Outer membrane protein beta-barrel domain-containing protein" evidence="2">
    <location>
        <begin position="36"/>
        <end position="214"/>
    </location>
</feature>
<accession>A0AAV2VZJ1</accession>
<dbReference type="PROSITE" id="PS00695">
    <property type="entry name" value="ENT_VIR_OMP_2"/>
    <property type="match status" value="1"/>
</dbReference>
<dbReference type="InterPro" id="IPR011250">
    <property type="entry name" value="OMP/PagP_B-barrel"/>
</dbReference>
<feature type="signal peptide" evidence="2">
    <location>
        <begin position="1"/>
        <end position="35"/>
    </location>
</feature>
<dbReference type="InterPro" id="IPR027385">
    <property type="entry name" value="Beta-barrel_OMP"/>
</dbReference>
<gene>
    <name evidence="4" type="ORF">VIBNISOn1_950001</name>
</gene>
<evidence type="ECO:0000256" key="2">
    <source>
        <dbReference type="SAM" id="SignalP"/>
    </source>
</evidence>
<organism evidence="4 5">
    <name type="scientific">Vibrio nigripulchritudo SOn1</name>
    <dbReference type="NCBI Taxonomy" id="1238450"/>
    <lineage>
        <taxon>Bacteria</taxon>
        <taxon>Pseudomonadati</taxon>
        <taxon>Pseudomonadota</taxon>
        <taxon>Gammaproteobacteria</taxon>
        <taxon>Vibrionales</taxon>
        <taxon>Vibrionaceae</taxon>
        <taxon>Vibrio</taxon>
    </lineage>
</organism>
<proteinExistence type="predicted"/>
<name>A0AAV2VZJ1_9VIBR</name>
<keyword evidence="1 2" id="KW-0732">Signal</keyword>
<feature type="domain" description="Outer membrane protein beta-barrel" evidence="3">
    <location>
        <begin position="23"/>
        <end position="214"/>
    </location>
</feature>
<reference evidence="4 5" key="1">
    <citation type="journal article" date="2013" name="ISME J.">
        <title>Comparative genomics of pathogenic lineages of Vibrio nigripulchritudo identifies virulence-associated traits.</title>
        <authorList>
            <person name="Goudenege D."/>
            <person name="Labreuche Y."/>
            <person name="Krin E."/>
            <person name="Ansquer D."/>
            <person name="Mangenot S."/>
            <person name="Calteau A."/>
            <person name="Medigue C."/>
            <person name="Mazel D."/>
            <person name="Polz M.F."/>
            <person name="Le Roux F."/>
        </authorList>
    </citation>
    <scope>NUCLEOTIDE SEQUENCE [LARGE SCALE GENOMIC DNA]</scope>
    <source>
        <strain evidence="4 5">SOn1</strain>
    </source>
</reference>
<evidence type="ECO:0000259" key="3">
    <source>
        <dbReference type="Pfam" id="PF13505"/>
    </source>
</evidence>
<dbReference type="Proteomes" id="UP000018211">
    <property type="component" value="Unassembled WGS sequence"/>
</dbReference>
<dbReference type="InterPro" id="IPR000758">
    <property type="entry name" value="Enterovir_OMP"/>
</dbReference>